<keyword evidence="2" id="KW-1185">Reference proteome</keyword>
<gene>
    <name evidence="1" type="ORF">ACFSYJ_24125</name>
</gene>
<protein>
    <submittedName>
        <fullName evidence="1">Helix-turn-helix transcriptional regulator</fullName>
    </submittedName>
</protein>
<evidence type="ECO:0000313" key="2">
    <source>
        <dbReference type="Proteomes" id="UP001597419"/>
    </source>
</evidence>
<dbReference type="RefSeq" id="WP_345390462.1">
    <property type="nucleotide sequence ID" value="NZ_BAABHG010000004.1"/>
</dbReference>
<dbReference type="EMBL" id="JBHUKU010000014">
    <property type="protein sequence ID" value="MFD2461716.1"/>
    <property type="molecule type" value="Genomic_DNA"/>
</dbReference>
<name>A0ABW5GLG1_9PSEU</name>
<reference evidence="2" key="1">
    <citation type="journal article" date="2019" name="Int. J. Syst. Evol. Microbiol.">
        <title>The Global Catalogue of Microorganisms (GCM) 10K type strain sequencing project: providing services to taxonomists for standard genome sequencing and annotation.</title>
        <authorList>
            <consortium name="The Broad Institute Genomics Platform"/>
            <consortium name="The Broad Institute Genome Sequencing Center for Infectious Disease"/>
            <person name="Wu L."/>
            <person name="Ma J."/>
        </authorList>
    </citation>
    <scope>NUCLEOTIDE SEQUENCE [LARGE SCALE GENOMIC DNA]</scope>
    <source>
        <strain evidence="2">CGMCC 4.7643</strain>
    </source>
</reference>
<dbReference type="InterPro" id="IPR036388">
    <property type="entry name" value="WH-like_DNA-bd_sf"/>
</dbReference>
<organism evidence="1 2">
    <name type="scientific">Amycolatopsis samaneae</name>
    <dbReference type="NCBI Taxonomy" id="664691"/>
    <lineage>
        <taxon>Bacteria</taxon>
        <taxon>Bacillati</taxon>
        <taxon>Actinomycetota</taxon>
        <taxon>Actinomycetes</taxon>
        <taxon>Pseudonocardiales</taxon>
        <taxon>Pseudonocardiaceae</taxon>
        <taxon>Amycolatopsis</taxon>
    </lineage>
</organism>
<accession>A0ABW5GLG1</accession>
<evidence type="ECO:0000313" key="1">
    <source>
        <dbReference type="EMBL" id="MFD2461716.1"/>
    </source>
</evidence>
<sequence length="246" mass="26412">MTASERPREALDITAVTAVAALEDDLRRRLYTYVREARRPVARDEAAAAAGISRKLAAFHLDKLVRAGLLTFGFDAVGDVVRVGRRPKLYRPADTEIHIRIPARQHEILADILTDAVLAESGGESARQAAVRIAGGAGERAGSRERDLARPGRLGTERALTLAEIVLTRYGFEPVRAADGRIQLRNCPFRPLAAKAPGLVCGINHAFLTGMLTGLGAHTIEAAPAPGAGCCVELRPVPVPVRRVRP</sequence>
<dbReference type="SUPFAM" id="SSF46785">
    <property type="entry name" value="Winged helix' DNA-binding domain"/>
    <property type="match status" value="1"/>
</dbReference>
<dbReference type="Gene3D" id="1.10.10.10">
    <property type="entry name" value="Winged helix-like DNA-binding domain superfamily/Winged helix DNA-binding domain"/>
    <property type="match status" value="1"/>
</dbReference>
<comment type="caution">
    <text evidence="1">The sequence shown here is derived from an EMBL/GenBank/DDBJ whole genome shotgun (WGS) entry which is preliminary data.</text>
</comment>
<dbReference type="Proteomes" id="UP001597419">
    <property type="component" value="Unassembled WGS sequence"/>
</dbReference>
<dbReference type="InterPro" id="IPR036390">
    <property type="entry name" value="WH_DNA-bd_sf"/>
</dbReference>
<proteinExistence type="predicted"/>